<dbReference type="EMBL" id="FWDM01000022">
    <property type="protein sequence ID" value="SLM13673.1"/>
    <property type="molecule type" value="Genomic_DNA"/>
</dbReference>
<evidence type="ECO:0000256" key="2">
    <source>
        <dbReference type="ARBA" id="ARBA00022448"/>
    </source>
</evidence>
<comment type="subcellular location">
    <subcellularLocation>
        <location evidence="1">Membrane</location>
        <topology evidence="1">Multi-pass membrane protein</topology>
    </subcellularLocation>
</comment>
<dbReference type="AlphaFoldDB" id="A0A3P3XJE9"/>
<keyword evidence="2" id="KW-0813">Transport</keyword>
<feature type="transmembrane region" description="Helical" evidence="8">
    <location>
        <begin position="256"/>
        <end position="280"/>
    </location>
</feature>
<dbReference type="GO" id="GO:0005886">
    <property type="term" value="C:plasma membrane"/>
    <property type="evidence" value="ECO:0007669"/>
    <property type="project" value="TreeGrafter"/>
</dbReference>
<evidence type="ECO:0000256" key="7">
    <source>
        <dbReference type="ARBA" id="ARBA00023214"/>
    </source>
</evidence>
<keyword evidence="4 8" id="KW-1133">Transmembrane helix</keyword>
<keyword evidence="6 8" id="KW-0472">Membrane</keyword>
<dbReference type="PANTHER" id="PTHR45711:SF6">
    <property type="entry name" value="CHLORIDE CHANNEL PROTEIN"/>
    <property type="match status" value="1"/>
</dbReference>
<dbReference type="SUPFAM" id="SSF81340">
    <property type="entry name" value="Clc chloride channel"/>
    <property type="match status" value="1"/>
</dbReference>
<evidence type="ECO:0000256" key="8">
    <source>
        <dbReference type="SAM" id="Phobius"/>
    </source>
</evidence>
<evidence type="ECO:0000256" key="3">
    <source>
        <dbReference type="ARBA" id="ARBA00022692"/>
    </source>
</evidence>
<dbReference type="GO" id="GO:0005247">
    <property type="term" value="F:voltage-gated chloride channel activity"/>
    <property type="evidence" value="ECO:0007669"/>
    <property type="project" value="TreeGrafter"/>
</dbReference>
<reference evidence="9" key="1">
    <citation type="submission" date="2017-02" db="EMBL/GenBank/DDBJ databases">
        <authorList>
            <person name="Regsiter A."/>
            <person name="William W."/>
        </authorList>
    </citation>
    <scope>NUCLEOTIDE SEQUENCE</scope>
    <source>
        <strain evidence="9">Bib</strain>
    </source>
</reference>
<proteinExistence type="predicted"/>
<dbReference type="PRINTS" id="PR00762">
    <property type="entry name" value="CLCHANNEL"/>
</dbReference>
<evidence type="ECO:0000256" key="5">
    <source>
        <dbReference type="ARBA" id="ARBA00023065"/>
    </source>
</evidence>
<dbReference type="PANTHER" id="PTHR45711">
    <property type="entry name" value="CHLORIDE CHANNEL PROTEIN"/>
    <property type="match status" value="1"/>
</dbReference>
<evidence type="ECO:0000256" key="4">
    <source>
        <dbReference type="ARBA" id="ARBA00022989"/>
    </source>
</evidence>
<dbReference type="InterPro" id="IPR014743">
    <property type="entry name" value="Cl-channel_core"/>
</dbReference>
<feature type="transmembrane region" description="Helical" evidence="8">
    <location>
        <begin position="216"/>
        <end position="236"/>
    </location>
</feature>
<dbReference type="Pfam" id="PF00654">
    <property type="entry name" value="Voltage_CLC"/>
    <property type="match status" value="1"/>
</dbReference>
<dbReference type="CDD" id="cd01031">
    <property type="entry name" value="EriC"/>
    <property type="match status" value="1"/>
</dbReference>
<evidence type="ECO:0000313" key="9">
    <source>
        <dbReference type="EMBL" id="SLM13673.1"/>
    </source>
</evidence>
<accession>A0A3P3XJE9</accession>
<feature type="transmembrane region" description="Helical" evidence="8">
    <location>
        <begin position="292"/>
        <end position="313"/>
    </location>
</feature>
<keyword evidence="5" id="KW-0406">Ion transport</keyword>
<protein>
    <submittedName>
        <fullName evidence="9">Putative Cl-channel voltage-gated family protein</fullName>
    </submittedName>
</protein>
<dbReference type="Gene3D" id="1.10.3080.10">
    <property type="entry name" value="Clc chloride channel"/>
    <property type="match status" value="1"/>
</dbReference>
<feature type="transmembrane region" description="Helical" evidence="8">
    <location>
        <begin position="319"/>
        <end position="343"/>
    </location>
</feature>
<feature type="transmembrane region" description="Helical" evidence="8">
    <location>
        <begin position="135"/>
        <end position="153"/>
    </location>
</feature>
<sequence length="553" mass="59967">MQEFFSIYPKSCKLQPDTYCAPIEHPDATRLYGLKNGNLYTHTRIYAYAALTGAVSGLLVVAYRTAIVSAEHFRDALIGNAPPAKVVLLWLGIVATGAIFTALFVRRSPLIKGSGIPQVKAFLMRRINFDWKRELPLKFAGGTFALGAGLSLGREGPSIQLGALAGTAIEDIFHIPDYRRFLVTAGAAAGISAAFNAPLAGVLFCIEELHRNFSPVMLTVTMIASFMANVVMWIFFGTSPIFELTILETLPLRYYFTVILGIGVLAGALGSLFNIGLLGFQKLYRRVVPREEFRVISAFLMAGAISIVFPMIAGGGNHLVSFPLLSTMSFFAIALLLAAKFVFTLFSYASGAPGGIFLPMLAIGSVLGGLVYSLLGLFGYQSPYLPNYILLGMAGFFVAVVRAPITGAVLITEMAGSFAHFPAFIFVSIIATLTANLLRTKPIYDSLLAQIPPLYPEQITHAAATLHIPFMEGSSIHLVSELKERLPGECILTGIMRGEERLFPYPSMEILPGDEALIEVDQRAARLLKEELLKLGMPTEDEQEIKSNGAAFT</sequence>
<keyword evidence="3 8" id="KW-0812">Transmembrane</keyword>
<evidence type="ECO:0000256" key="1">
    <source>
        <dbReference type="ARBA" id="ARBA00004141"/>
    </source>
</evidence>
<dbReference type="InterPro" id="IPR001807">
    <property type="entry name" value="ClC"/>
</dbReference>
<gene>
    <name evidence="9" type="ORF">SPIROBIBN47_290157</name>
</gene>
<evidence type="ECO:0000256" key="6">
    <source>
        <dbReference type="ARBA" id="ARBA00023136"/>
    </source>
</evidence>
<feature type="transmembrane region" description="Helical" evidence="8">
    <location>
        <begin position="181"/>
        <end position="204"/>
    </location>
</feature>
<feature type="transmembrane region" description="Helical" evidence="8">
    <location>
        <begin position="45"/>
        <end position="67"/>
    </location>
</feature>
<feature type="transmembrane region" description="Helical" evidence="8">
    <location>
        <begin position="87"/>
        <end position="105"/>
    </location>
</feature>
<feature type="transmembrane region" description="Helical" evidence="8">
    <location>
        <begin position="418"/>
        <end position="438"/>
    </location>
</feature>
<organism evidence="9">
    <name type="scientific">uncultured spirochete</name>
    <dbReference type="NCBI Taxonomy" id="156406"/>
    <lineage>
        <taxon>Bacteria</taxon>
        <taxon>Pseudomonadati</taxon>
        <taxon>Spirochaetota</taxon>
        <taxon>Spirochaetia</taxon>
        <taxon>Spirochaetales</taxon>
        <taxon>environmental samples</taxon>
    </lineage>
</organism>
<feature type="transmembrane region" description="Helical" evidence="8">
    <location>
        <begin position="387"/>
        <end position="411"/>
    </location>
</feature>
<keyword evidence="7" id="KW-0868">Chloride</keyword>
<name>A0A3P3XJE9_9SPIR</name>
<feature type="transmembrane region" description="Helical" evidence="8">
    <location>
        <begin position="355"/>
        <end position="375"/>
    </location>
</feature>